<evidence type="ECO:0000259" key="2">
    <source>
        <dbReference type="Pfam" id="PF18935"/>
    </source>
</evidence>
<feature type="transmembrane region" description="Helical" evidence="1">
    <location>
        <begin position="54"/>
        <end position="70"/>
    </location>
</feature>
<dbReference type="InterPro" id="IPR043738">
    <property type="entry name" value="DUF5683"/>
</dbReference>
<dbReference type="STRING" id="1643428.GCA_001442855_00951"/>
<keyword evidence="4" id="KW-1185">Reference proteome</keyword>
<evidence type="ECO:0000313" key="4">
    <source>
        <dbReference type="Proteomes" id="UP000320623"/>
    </source>
</evidence>
<dbReference type="EMBL" id="FAOO01000005">
    <property type="protein sequence ID" value="CUU04353.1"/>
    <property type="molecule type" value="Genomic_DNA"/>
</dbReference>
<gene>
    <name evidence="3" type="ORF">JGI1_00974</name>
</gene>
<evidence type="ECO:0000313" key="3">
    <source>
        <dbReference type="EMBL" id="CUU04353.1"/>
    </source>
</evidence>
<name>A0A0S4N2U4_9BACT</name>
<reference evidence="4" key="1">
    <citation type="submission" date="2015-11" db="EMBL/GenBank/DDBJ databases">
        <authorList>
            <person name="Varghese N."/>
        </authorList>
    </citation>
    <scope>NUCLEOTIDE SEQUENCE [LARGE SCALE GENOMIC DNA]</scope>
</reference>
<dbReference type="Proteomes" id="UP000320623">
    <property type="component" value="Unassembled WGS sequence"/>
</dbReference>
<dbReference type="Pfam" id="PF18935">
    <property type="entry name" value="DUF5683"/>
    <property type="match status" value="1"/>
</dbReference>
<sequence length="158" mass="18761">MKKEILIFLFLVFSISLSQTDTSKTAKKAELKSPTKAMLMSAVLPGLGQFYNKSYWKVPIIYGLAGYFVYEFKQNDRNYRYYRELYIRSIEISGGDYRYKRLRDFYRDQRDLFGIYLALLYLANIVDAYVDAHLYNFDVGENLSIQIFPGKIKLHYRF</sequence>
<feature type="transmembrane region" description="Helical" evidence="1">
    <location>
        <begin position="112"/>
        <end position="130"/>
    </location>
</feature>
<dbReference type="OrthoDB" id="9813910at2"/>
<dbReference type="RefSeq" id="WP_140944732.1">
    <property type="nucleotide sequence ID" value="NZ_FAOO01000005.1"/>
</dbReference>
<keyword evidence="1" id="KW-0812">Transmembrane</keyword>
<protein>
    <recommendedName>
        <fullName evidence="2">DUF5683 domain-containing protein</fullName>
    </recommendedName>
</protein>
<keyword evidence="1" id="KW-1133">Transmembrane helix</keyword>
<proteinExistence type="predicted"/>
<evidence type="ECO:0000256" key="1">
    <source>
        <dbReference type="SAM" id="Phobius"/>
    </source>
</evidence>
<keyword evidence="1" id="KW-0472">Membrane</keyword>
<accession>A0A0S4N2U4</accession>
<dbReference type="AlphaFoldDB" id="A0A0S4N2U4"/>
<organism evidence="3 4">
    <name type="scientific">Candidatus Thermokryptus mobilis</name>
    <dbReference type="NCBI Taxonomy" id="1643428"/>
    <lineage>
        <taxon>Bacteria</taxon>
        <taxon>Pseudomonadati</taxon>
        <taxon>Candidatus Kryptoniota</taxon>
        <taxon>Candidatus Thermokryptus</taxon>
    </lineage>
</organism>
<feature type="domain" description="DUF5683" evidence="2">
    <location>
        <begin position="32"/>
        <end position="150"/>
    </location>
</feature>